<dbReference type="EMBL" id="JAPEIS010000014">
    <property type="protein sequence ID" value="KAJ8059789.1"/>
    <property type="molecule type" value="Genomic_DNA"/>
</dbReference>
<protein>
    <submittedName>
        <fullName evidence="2">Uncharacterized protein</fullName>
    </submittedName>
</protein>
<gene>
    <name evidence="2" type="ORF">OCU04_011421</name>
</gene>
<dbReference type="OrthoDB" id="3526780at2759"/>
<feature type="region of interest" description="Disordered" evidence="1">
    <location>
        <begin position="182"/>
        <end position="240"/>
    </location>
</feature>
<accession>A0A9X0ABG1</accession>
<evidence type="ECO:0000313" key="3">
    <source>
        <dbReference type="Proteomes" id="UP001152300"/>
    </source>
</evidence>
<keyword evidence="3" id="KW-1185">Reference proteome</keyword>
<feature type="compositionally biased region" description="Polar residues" evidence="1">
    <location>
        <begin position="184"/>
        <end position="213"/>
    </location>
</feature>
<feature type="compositionally biased region" description="Basic and acidic residues" evidence="1">
    <location>
        <begin position="1"/>
        <end position="11"/>
    </location>
</feature>
<name>A0A9X0ABG1_9HELO</name>
<organism evidence="2 3">
    <name type="scientific">Sclerotinia nivalis</name>
    <dbReference type="NCBI Taxonomy" id="352851"/>
    <lineage>
        <taxon>Eukaryota</taxon>
        <taxon>Fungi</taxon>
        <taxon>Dikarya</taxon>
        <taxon>Ascomycota</taxon>
        <taxon>Pezizomycotina</taxon>
        <taxon>Leotiomycetes</taxon>
        <taxon>Helotiales</taxon>
        <taxon>Sclerotiniaceae</taxon>
        <taxon>Sclerotinia</taxon>
    </lineage>
</organism>
<feature type="compositionally biased region" description="Basic and acidic residues" evidence="1">
    <location>
        <begin position="216"/>
        <end position="240"/>
    </location>
</feature>
<evidence type="ECO:0000256" key="1">
    <source>
        <dbReference type="SAM" id="MobiDB-lite"/>
    </source>
</evidence>
<evidence type="ECO:0000313" key="2">
    <source>
        <dbReference type="EMBL" id="KAJ8059789.1"/>
    </source>
</evidence>
<dbReference type="Proteomes" id="UP001152300">
    <property type="component" value="Unassembled WGS sequence"/>
</dbReference>
<comment type="caution">
    <text evidence="2">The sequence shown here is derived from an EMBL/GenBank/DDBJ whole genome shotgun (WGS) entry which is preliminary data.</text>
</comment>
<feature type="region of interest" description="Disordered" evidence="1">
    <location>
        <begin position="1"/>
        <end position="22"/>
    </location>
</feature>
<reference evidence="2" key="1">
    <citation type="submission" date="2022-11" db="EMBL/GenBank/DDBJ databases">
        <title>Genome Resource of Sclerotinia nivalis Strain SnTB1, a Plant Pathogen Isolated from American Ginseng.</title>
        <authorList>
            <person name="Fan S."/>
        </authorList>
    </citation>
    <scope>NUCLEOTIDE SEQUENCE</scope>
    <source>
        <strain evidence="2">SnTB1</strain>
    </source>
</reference>
<dbReference type="AlphaFoldDB" id="A0A9X0ABG1"/>
<proteinExistence type="predicted"/>
<sequence length="240" mass="27428">METKSEDDGNGERASGFVESTKPRVRLPVMTQGIINPVAITQLQDELEDTKKELDRLQATRAPSKDEIILPKRMSLPKLMVMFPAVGDQIRSKMGQKLSDVREEYETKIKRSKDEHHDNHLRDMAIVREMETKLFKAEERLNSVGMIAKIHPNAPVGEVWSKIHNGTYDPSKKGAIEPKPIYKSEQNTEFQASRTMTSDGLTSNNPFRNNRWANSDGRKREYDEPANGEFREGFKRLKTA</sequence>